<dbReference type="PANTHER" id="PTHR47966:SF22">
    <property type="entry name" value="PEPSIN A-3-RELATED"/>
    <property type="match status" value="1"/>
</dbReference>
<dbReference type="PROSITE" id="PS00141">
    <property type="entry name" value="ASP_PROTEASE"/>
    <property type="match status" value="2"/>
</dbReference>
<dbReference type="Gene3D" id="6.10.140.60">
    <property type="match status" value="1"/>
</dbReference>
<organism evidence="13 14">
    <name type="scientific">Corvus moneduloides</name>
    <name type="common">New Caledonian crow</name>
    <dbReference type="NCBI Taxonomy" id="1196302"/>
    <lineage>
        <taxon>Eukaryota</taxon>
        <taxon>Metazoa</taxon>
        <taxon>Chordata</taxon>
        <taxon>Craniata</taxon>
        <taxon>Vertebrata</taxon>
        <taxon>Euteleostomi</taxon>
        <taxon>Archelosauria</taxon>
        <taxon>Archosauria</taxon>
        <taxon>Dinosauria</taxon>
        <taxon>Saurischia</taxon>
        <taxon>Theropoda</taxon>
        <taxon>Coelurosauria</taxon>
        <taxon>Aves</taxon>
        <taxon>Neognathae</taxon>
        <taxon>Neoaves</taxon>
        <taxon>Telluraves</taxon>
        <taxon>Australaves</taxon>
        <taxon>Passeriformes</taxon>
        <taxon>Corvoidea</taxon>
        <taxon>Corvidae</taxon>
        <taxon>Corvus</taxon>
    </lineage>
</organism>
<evidence type="ECO:0000256" key="2">
    <source>
        <dbReference type="ARBA" id="ARBA00007447"/>
    </source>
</evidence>
<dbReference type="Pfam" id="PF00026">
    <property type="entry name" value="Asp"/>
    <property type="match status" value="1"/>
</dbReference>
<feature type="disulfide bond" evidence="10">
    <location>
        <begin position="284"/>
        <end position="317"/>
    </location>
</feature>
<keyword evidence="8 10" id="KW-1015">Disulfide bond</keyword>
<dbReference type="FunFam" id="2.40.70.10:FF:000004">
    <property type="entry name" value="Pepsin A"/>
    <property type="match status" value="1"/>
</dbReference>
<evidence type="ECO:0000256" key="4">
    <source>
        <dbReference type="ARBA" id="ARBA00022670"/>
    </source>
</evidence>
<dbReference type="PANTHER" id="PTHR47966">
    <property type="entry name" value="BETA-SITE APP-CLEAVING ENZYME, ISOFORM A-RELATED"/>
    <property type="match status" value="1"/>
</dbReference>
<evidence type="ECO:0000256" key="11">
    <source>
        <dbReference type="RuleBase" id="RU000454"/>
    </source>
</evidence>
<dbReference type="InterPro" id="IPR012848">
    <property type="entry name" value="Aspartic_peptidase_N"/>
</dbReference>
<reference evidence="13" key="1">
    <citation type="submission" date="2019-09" db="EMBL/GenBank/DDBJ databases">
        <title>Bird 10,000 Genomes (B10K) Project - Family phase.</title>
        <authorList>
            <person name="Zhang G."/>
        </authorList>
    </citation>
    <scope>NUCLEOTIDE SEQUENCE</scope>
    <source>
        <strain evidence="13">OUT-0060</strain>
        <tissue evidence="13">Blood</tissue>
    </source>
</reference>
<keyword evidence="4 11" id="KW-0645">Protease</keyword>
<dbReference type="PRINTS" id="PR00792">
    <property type="entry name" value="PEPSIN"/>
</dbReference>
<sequence>SVRRVPLKRMKSLRQRLQEQGLLESYLEQHPYNLAAKYFPGIAVEPLENYMDDEYFGIISIGTPPQEFTVVFDTGSSNLWVPSVFCSSPACSNHNRFNPAQSSTFLSTNDTLFIAYGTGSMTGLSPFSQVAGINVRNQIFGLAETEPGDFFYYAPFDGILGLAFPSIASSGATPVFDNMMIENLVDRHLFSVYLSRDSQGGSFVLFGAIDPYYITHGISWIPLSAETYWQITMERVSANGAPVACSSGCQAIVDTGTTLLAVPVRALRTLLRHLGASSSGEISCEADRHLPDLIFHIHGKEFPVPPRAYVLRSNGYCTLGLQGMDVPTEEGELWILGDVFIREYYIIFDRANNKVGLSRLP</sequence>
<dbReference type="Gene3D" id="2.40.70.10">
    <property type="entry name" value="Acid Proteases"/>
    <property type="match status" value="2"/>
</dbReference>
<protein>
    <recommendedName>
        <fullName evidence="3">pepsin A</fullName>
        <ecNumber evidence="3">3.4.23.1</ecNumber>
    </recommendedName>
</protein>
<comment type="function">
    <text evidence="1">Shows particularly broad specificity; although bonds involving phenylalanine and leucine are preferred, many others are also cleaved to some extent.</text>
</comment>
<feature type="domain" description="Peptidase A1" evidence="12">
    <location>
        <begin position="55"/>
        <end position="358"/>
    </location>
</feature>
<dbReference type="InterPro" id="IPR001461">
    <property type="entry name" value="Aspartic_peptidase_A1"/>
</dbReference>
<feature type="non-terminal residue" evidence="13">
    <location>
        <position position="361"/>
    </location>
</feature>
<evidence type="ECO:0000256" key="7">
    <source>
        <dbReference type="ARBA" id="ARBA00022801"/>
    </source>
</evidence>
<dbReference type="EC" id="3.4.23.1" evidence="3"/>
<keyword evidence="6" id="KW-0222">Digestion</keyword>
<dbReference type="InterPro" id="IPR001969">
    <property type="entry name" value="Aspartic_peptidase_AS"/>
</dbReference>
<dbReference type="Pfam" id="PF07966">
    <property type="entry name" value="A1_Propeptide"/>
    <property type="match status" value="1"/>
</dbReference>
<keyword evidence="5 11" id="KW-0064">Aspartyl protease</keyword>
<dbReference type="Proteomes" id="UP000603793">
    <property type="component" value="Unassembled WGS sequence"/>
</dbReference>
<feature type="active site" evidence="9">
    <location>
        <position position="254"/>
    </location>
</feature>
<gene>
    <name evidence="13" type="primary">Pga</name>
    <name evidence="13" type="ORF">CORMON_R11674</name>
</gene>
<evidence type="ECO:0000313" key="14">
    <source>
        <dbReference type="Proteomes" id="UP000603793"/>
    </source>
</evidence>
<feature type="non-terminal residue" evidence="13">
    <location>
        <position position="1"/>
    </location>
</feature>
<evidence type="ECO:0000256" key="10">
    <source>
        <dbReference type="PIRSR" id="PIRSR601461-2"/>
    </source>
</evidence>
<dbReference type="GO" id="GO:0004190">
    <property type="term" value="F:aspartic-type endopeptidase activity"/>
    <property type="evidence" value="ECO:0007669"/>
    <property type="project" value="UniProtKB-KW"/>
</dbReference>
<evidence type="ECO:0000256" key="9">
    <source>
        <dbReference type="PIRSR" id="PIRSR601461-1"/>
    </source>
</evidence>
<evidence type="ECO:0000256" key="8">
    <source>
        <dbReference type="ARBA" id="ARBA00023157"/>
    </source>
</evidence>
<evidence type="ECO:0000256" key="5">
    <source>
        <dbReference type="ARBA" id="ARBA00022750"/>
    </source>
</evidence>
<comment type="caution">
    <text evidence="13">The sequence shown here is derived from an EMBL/GenBank/DDBJ whole genome shotgun (WGS) entry which is preliminary data.</text>
</comment>
<dbReference type="FunFam" id="2.40.70.10:FF:000006">
    <property type="entry name" value="Cathepsin E"/>
    <property type="match status" value="1"/>
</dbReference>
<evidence type="ECO:0000256" key="6">
    <source>
        <dbReference type="ARBA" id="ARBA00022757"/>
    </source>
</evidence>
<feature type="active site" evidence="9">
    <location>
        <position position="73"/>
    </location>
</feature>
<dbReference type="AlphaFoldDB" id="A0A851WYM2"/>
<proteinExistence type="inferred from homology"/>
<accession>A0A851WYM2</accession>
<dbReference type="GO" id="GO:0006508">
    <property type="term" value="P:proteolysis"/>
    <property type="evidence" value="ECO:0007669"/>
    <property type="project" value="UniProtKB-KW"/>
</dbReference>
<feature type="disulfide bond" evidence="10">
    <location>
        <begin position="86"/>
        <end position="91"/>
    </location>
</feature>
<dbReference type="PROSITE" id="PS51767">
    <property type="entry name" value="PEPTIDASE_A1"/>
    <property type="match status" value="1"/>
</dbReference>
<feature type="disulfide bond" evidence="10">
    <location>
        <begin position="245"/>
        <end position="249"/>
    </location>
</feature>
<evidence type="ECO:0000256" key="3">
    <source>
        <dbReference type="ARBA" id="ARBA00011924"/>
    </source>
</evidence>
<dbReference type="InterPro" id="IPR021109">
    <property type="entry name" value="Peptidase_aspartic_dom_sf"/>
</dbReference>
<dbReference type="InterPro" id="IPR033121">
    <property type="entry name" value="PEPTIDASE_A1"/>
</dbReference>
<keyword evidence="7 11" id="KW-0378">Hydrolase</keyword>
<dbReference type="EMBL" id="WBNF01000481">
    <property type="protein sequence ID" value="NXD59638.1"/>
    <property type="molecule type" value="Genomic_DNA"/>
</dbReference>
<name>A0A851WYM2_CORMO</name>
<evidence type="ECO:0000256" key="1">
    <source>
        <dbReference type="ARBA" id="ARBA00002318"/>
    </source>
</evidence>
<evidence type="ECO:0000259" key="12">
    <source>
        <dbReference type="PROSITE" id="PS51767"/>
    </source>
</evidence>
<dbReference type="GO" id="GO:0007586">
    <property type="term" value="P:digestion"/>
    <property type="evidence" value="ECO:0007669"/>
    <property type="project" value="UniProtKB-KW"/>
</dbReference>
<dbReference type="SUPFAM" id="SSF50630">
    <property type="entry name" value="Acid proteases"/>
    <property type="match status" value="1"/>
</dbReference>
<evidence type="ECO:0000313" key="13">
    <source>
        <dbReference type="EMBL" id="NXD59638.1"/>
    </source>
</evidence>
<comment type="similarity">
    <text evidence="2 11">Belongs to the peptidase A1 family.</text>
</comment>